<evidence type="ECO:0000313" key="4">
    <source>
        <dbReference type="EMBL" id="GGU52958.1"/>
    </source>
</evidence>
<evidence type="ECO:0000313" key="6">
    <source>
        <dbReference type="Proteomes" id="UP000660975"/>
    </source>
</evidence>
<keyword evidence="5" id="KW-1185">Reference proteome</keyword>
<dbReference type="AlphaFoldDB" id="A0A8H9HCW5"/>
<organism evidence="4 6">
    <name type="scientific">Streptomyces gougerotii</name>
    <dbReference type="NCBI Taxonomy" id="53448"/>
    <lineage>
        <taxon>Bacteria</taxon>
        <taxon>Bacillati</taxon>
        <taxon>Actinomycetota</taxon>
        <taxon>Actinomycetes</taxon>
        <taxon>Kitasatosporales</taxon>
        <taxon>Streptomycetaceae</taxon>
        <taxon>Streptomyces</taxon>
        <taxon>Streptomyces diastaticus group</taxon>
    </lineage>
</organism>
<proteinExistence type="predicted"/>
<dbReference type="Proteomes" id="UP000660975">
    <property type="component" value="Unassembled WGS sequence"/>
</dbReference>
<name>A0A8H9HCW5_9ACTN</name>
<reference evidence="3 5" key="2">
    <citation type="submission" date="2020-02" db="EMBL/GenBank/DDBJ databases">
        <title>Whole genome shotgun sequence of Streptomyces gougerotii NBRC 13043.</title>
        <authorList>
            <person name="Ichikawa N."/>
            <person name="Komaki H."/>
            <person name="Tamura T."/>
        </authorList>
    </citation>
    <scope>NUCLEOTIDE SEQUENCE [LARGE SCALE GENOMIC DNA]</scope>
    <source>
        <strain evidence="3 5">NBRC 13043</strain>
    </source>
</reference>
<accession>A0A8H9HCW5</accession>
<keyword evidence="2" id="KW-0812">Transmembrane</keyword>
<evidence type="ECO:0000313" key="3">
    <source>
        <dbReference type="EMBL" id="GFH79525.1"/>
    </source>
</evidence>
<gene>
    <name evidence="4" type="ORF">GCM10010227_02240</name>
    <name evidence="3" type="ORF">Sgou_41950</name>
</gene>
<evidence type="ECO:0000256" key="2">
    <source>
        <dbReference type="SAM" id="Phobius"/>
    </source>
</evidence>
<keyword evidence="2" id="KW-0472">Membrane</keyword>
<reference evidence="4" key="3">
    <citation type="submission" date="2020-09" db="EMBL/GenBank/DDBJ databases">
        <authorList>
            <person name="Sun Q."/>
            <person name="Ohkuma M."/>
        </authorList>
    </citation>
    <scope>NUCLEOTIDE SEQUENCE</scope>
    <source>
        <strain evidence="4">JCM 4136</strain>
    </source>
</reference>
<dbReference type="Proteomes" id="UP000480804">
    <property type="component" value="Unassembled WGS sequence"/>
</dbReference>
<reference evidence="4" key="1">
    <citation type="journal article" date="2014" name="Int. J. Syst. Evol. Microbiol.">
        <title>Complete genome sequence of Corynebacterium casei LMG S-19264T (=DSM 44701T), isolated from a smear-ripened cheese.</title>
        <authorList>
            <consortium name="US DOE Joint Genome Institute (JGI-PGF)"/>
            <person name="Walter F."/>
            <person name="Albersmeier A."/>
            <person name="Kalinowski J."/>
            <person name="Ruckert C."/>
        </authorList>
    </citation>
    <scope>NUCLEOTIDE SEQUENCE</scope>
    <source>
        <strain evidence="4">JCM 4136</strain>
    </source>
</reference>
<feature type="region of interest" description="Disordered" evidence="1">
    <location>
        <begin position="52"/>
        <end position="113"/>
    </location>
</feature>
<protein>
    <recommendedName>
        <fullName evidence="7">Gram-positive cocci surface proteins LPxTG domain-containing protein</fullName>
    </recommendedName>
</protein>
<evidence type="ECO:0008006" key="7">
    <source>
        <dbReference type="Google" id="ProtNLM"/>
    </source>
</evidence>
<evidence type="ECO:0000313" key="5">
    <source>
        <dbReference type="Proteomes" id="UP000480804"/>
    </source>
</evidence>
<evidence type="ECO:0000256" key="1">
    <source>
        <dbReference type="SAM" id="MobiDB-lite"/>
    </source>
</evidence>
<comment type="caution">
    <text evidence="4">The sequence shown here is derived from an EMBL/GenBank/DDBJ whole genome shotgun (WGS) entry which is preliminary data.</text>
</comment>
<keyword evidence="2" id="KW-1133">Transmembrane helix</keyword>
<feature type="compositionally biased region" description="Basic and acidic residues" evidence="1">
    <location>
        <begin position="75"/>
        <end position="87"/>
    </location>
</feature>
<feature type="transmembrane region" description="Helical" evidence="2">
    <location>
        <begin position="117"/>
        <end position="136"/>
    </location>
</feature>
<dbReference type="EMBL" id="BLLO01000020">
    <property type="protein sequence ID" value="GFH79525.1"/>
    <property type="molecule type" value="Genomic_DNA"/>
</dbReference>
<sequence>MAMPGPGARPRVGFTHAGLESESFMSLRPTLRTAVLTATALGAVLLPSTAAVADSGASPVPTVDSGADTPTPAPDSRRAERAERAESPDAEPVPRGTVPRGGVDAGERPAESAGATALYGSAAGAVLLAGAGTLVVRRRSAAQRNG</sequence>
<dbReference type="EMBL" id="BMSC01000001">
    <property type="protein sequence ID" value="GGU52958.1"/>
    <property type="molecule type" value="Genomic_DNA"/>
</dbReference>